<feature type="compositionally biased region" description="Low complexity" evidence="1">
    <location>
        <begin position="51"/>
        <end position="63"/>
    </location>
</feature>
<comment type="caution">
    <text evidence="2">The sequence shown here is derived from an EMBL/GenBank/DDBJ whole genome shotgun (WGS) entry which is preliminary data.</text>
</comment>
<dbReference type="AlphaFoldDB" id="A0A445DTY5"/>
<evidence type="ECO:0000256" key="1">
    <source>
        <dbReference type="SAM" id="MobiDB-lite"/>
    </source>
</evidence>
<keyword evidence="3" id="KW-1185">Reference proteome</keyword>
<evidence type="ECO:0000313" key="3">
    <source>
        <dbReference type="Proteomes" id="UP000289738"/>
    </source>
</evidence>
<dbReference type="Proteomes" id="UP000289738">
    <property type="component" value="Chromosome A03"/>
</dbReference>
<accession>A0A445DTY5</accession>
<evidence type="ECO:0000313" key="2">
    <source>
        <dbReference type="EMBL" id="RYR66654.1"/>
    </source>
</evidence>
<dbReference type="EMBL" id="SDMP01000003">
    <property type="protein sequence ID" value="RYR66654.1"/>
    <property type="molecule type" value="Genomic_DNA"/>
</dbReference>
<feature type="region of interest" description="Disordered" evidence="1">
    <location>
        <begin position="51"/>
        <end position="80"/>
    </location>
</feature>
<proteinExistence type="predicted"/>
<protein>
    <submittedName>
        <fullName evidence="2">Uncharacterized protein</fullName>
    </submittedName>
</protein>
<dbReference type="Gene3D" id="1.25.40.10">
    <property type="entry name" value="Tetratricopeptide repeat domain"/>
    <property type="match status" value="1"/>
</dbReference>
<gene>
    <name evidence="2" type="ORF">Ahy_A03g012701</name>
</gene>
<organism evidence="2 3">
    <name type="scientific">Arachis hypogaea</name>
    <name type="common">Peanut</name>
    <dbReference type="NCBI Taxonomy" id="3818"/>
    <lineage>
        <taxon>Eukaryota</taxon>
        <taxon>Viridiplantae</taxon>
        <taxon>Streptophyta</taxon>
        <taxon>Embryophyta</taxon>
        <taxon>Tracheophyta</taxon>
        <taxon>Spermatophyta</taxon>
        <taxon>Magnoliopsida</taxon>
        <taxon>eudicotyledons</taxon>
        <taxon>Gunneridae</taxon>
        <taxon>Pentapetalae</taxon>
        <taxon>rosids</taxon>
        <taxon>fabids</taxon>
        <taxon>Fabales</taxon>
        <taxon>Fabaceae</taxon>
        <taxon>Papilionoideae</taxon>
        <taxon>50 kb inversion clade</taxon>
        <taxon>dalbergioids sensu lato</taxon>
        <taxon>Dalbergieae</taxon>
        <taxon>Pterocarpus clade</taxon>
        <taxon>Arachis</taxon>
    </lineage>
</organism>
<sequence>MAWRFINGPLVLLGDSFFREREYYRAIHSYKQALQHKMVPKQNVQLCRISIPSNRSPSPNSCNASGINENEVRQSAMHHL</sequence>
<reference evidence="2 3" key="1">
    <citation type="submission" date="2019-01" db="EMBL/GenBank/DDBJ databases">
        <title>Sequencing of cultivated peanut Arachis hypogaea provides insights into genome evolution and oil improvement.</title>
        <authorList>
            <person name="Chen X."/>
        </authorList>
    </citation>
    <scope>NUCLEOTIDE SEQUENCE [LARGE SCALE GENOMIC DNA]</scope>
    <source>
        <strain evidence="3">cv. Fuhuasheng</strain>
        <tissue evidence="2">Leaves</tissue>
    </source>
</reference>
<dbReference type="InterPro" id="IPR011990">
    <property type="entry name" value="TPR-like_helical_dom_sf"/>
</dbReference>
<name>A0A445DTY5_ARAHY</name>
<dbReference type="STRING" id="3818.A0A445DTY5"/>